<feature type="chain" id="PRO_5014695098" evidence="1">
    <location>
        <begin position="17"/>
        <end position="68"/>
    </location>
</feature>
<evidence type="ECO:0000313" key="2">
    <source>
        <dbReference type="EMBL" id="MBW33227.1"/>
    </source>
</evidence>
<organism evidence="2">
    <name type="scientific">Anopheles braziliensis</name>
    <dbReference type="NCBI Taxonomy" id="58242"/>
    <lineage>
        <taxon>Eukaryota</taxon>
        <taxon>Metazoa</taxon>
        <taxon>Ecdysozoa</taxon>
        <taxon>Arthropoda</taxon>
        <taxon>Hexapoda</taxon>
        <taxon>Insecta</taxon>
        <taxon>Pterygota</taxon>
        <taxon>Neoptera</taxon>
        <taxon>Endopterygota</taxon>
        <taxon>Diptera</taxon>
        <taxon>Nematocera</taxon>
        <taxon>Culicoidea</taxon>
        <taxon>Culicidae</taxon>
        <taxon>Anophelinae</taxon>
        <taxon>Anopheles</taxon>
    </lineage>
</organism>
<proteinExistence type="predicted"/>
<feature type="signal peptide" evidence="1">
    <location>
        <begin position="1"/>
        <end position="16"/>
    </location>
</feature>
<protein>
    <submittedName>
        <fullName evidence="2">Putative secreted peptide</fullName>
    </submittedName>
</protein>
<dbReference type="EMBL" id="GGFM01012476">
    <property type="protein sequence ID" value="MBW33227.1"/>
    <property type="molecule type" value="Transcribed_RNA"/>
</dbReference>
<reference evidence="2" key="1">
    <citation type="submission" date="2018-01" db="EMBL/GenBank/DDBJ databases">
        <title>An insight into the sialome of Amazonian anophelines.</title>
        <authorList>
            <person name="Ribeiro J.M."/>
            <person name="Scarpassa V."/>
            <person name="Calvo E."/>
        </authorList>
    </citation>
    <scope>NUCLEOTIDE SEQUENCE</scope>
    <source>
        <tissue evidence="2">Salivary glands</tissue>
    </source>
</reference>
<keyword evidence="1" id="KW-0732">Signal</keyword>
<sequence length="68" mass="7781">MKVFALIVTTAAMATTGRINFECTSKGCTRYKHTSYAKFAYEILKRRKSCRNTWNTMPIQSPWNVASV</sequence>
<name>A0A2M3ZXD5_9DIPT</name>
<evidence type="ECO:0000256" key="1">
    <source>
        <dbReference type="SAM" id="SignalP"/>
    </source>
</evidence>
<dbReference type="AlphaFoldDB" id="A0A2M3ZXD5"/>
<accession>A0A2M3ZXD5</accession>